<evidence type="ECO:0000313" key="3">
    <source>
        <dbReference type="Proteomes" id="UP000241462"/>
    </source>
</evidence>
<dbReference type="OrthoDB" id="10357564at2759"/>
<dbReference type="EMBL" id="KZ678388">
    <property type="protein sequence ID" value="PSR97797.1"/>
    <property type="molecule type" value="Genomic_DNA"/>
</dbReference>
<accession>A0A2T3AHP1</accession>
<evidence type="ECO:0000313" key="2">
    <source>
        <dbReference type="EMBL" id="PSR97797.1"/>
    </source>
</evidence>
<sequence length="146" mass="16298">MHFSSILVGMMAVNSTTAFITPVYPLTKTTPALVERDPLNFGLGLIDAIKSIPGLPDIKNILGCFKNDVGWEADWSKEDQGMVRFENVDKECCEITEAAWNKHKESWGKFGLLIIEYDCSKGKIKNMTPENAKRLHLIMGDHGGQK</sequence>
<proteinExistence type="predicted"/>
<gene>
    <name evidence="2" type="ORF">BD289DRAFT_503466</name>
</gene>
<keyword evidence="1" id="KW-0732">Signal</keyword>
<reference evidence="2 3" key="1">
    <citation type="journal article" date="2018" name="Mycol. Prog.">
        <title>Coniella lustricola, a new species from submerged detritus.</title>
        <authorList>
            <person name="Raudabaugh D.B."/>
            <person name="Iturriaga T."/>
            <person name="Carver A."/>
            <person name="Mondo S."/>
            <person name="Pangilinan J."/>
            <person name="Lipzen A."/>
            <person name="He G."/>
            <person name="Amirebrahimi M."/>
            <person name="Grigoriev I.V."/>
            <person name="Miller A.N."/>
        </authorList>
    </citation>
    <scope>NUCLEOTIDE SEQUENCE [LARGE SCALE GENOMIC DNA]</scope>
    <source>
        <strain evidence="2 3">B22-T-1</strain>
    </source>
</reference>
<name>A0A2T3AHP1_9PEZI</name>
<evidence type="ECO:0000256" key="1">
    <source>
        <dbReference type="SAM" id="SignalP"/>
    </source>
</evidence>
<feature type="signal peptide" evidence="1">
    <location>
        <begin position="1"/>
        <end position="18"/>
    </location>
</feature>
<dbReference type="InParanoid" id="A0A2T3AHP1"/>
<protein>
    <submittedName>
        <fullName evidence="2">Uncharacterized protein</fullName>
    </submittedName>
</protein>
<keyword evidence="3" id="KW-1185">Reference proteome</keyword>
<feature type="chain" id="PRO_5015436347" evidence="1">
    <location>
        <begin position="19"/>
        <end position="146"/>
    </location>
</feature>
<dbReference type="AlphaFoldDB" id="A0A2T3AHP1"/>
<organism evidence="2 3">
    <name type="scientific">Coniella lustricola</name>
    <dbReference type="NCBI Taxonomy" id="2025994"/>
    <lineage>
        <taxon>Eukaryota</taxon>
        <taxon>Fungi</taxon>
        <taxon>Dikarya</taxon>
        <taxon>Ascomycota</taxon>
        <taxon>Pezizomycotina</taxon>
        <taxon>Sordariomycetes</taxon>
        <taxon>Sordariomycetidae</taxon>
        <taxon>Diaporthales</taxon>
        <taxon>Schizoparmaceae</taxon>
        <taxon>Coniella</taxon>
    </lineage>
</organism>
<dbReference type="Proteomes" id="UP000241462">
    <property type="component" value="Unassembled WGS sequence"/>
</dbReference>